<feature type="transmembrane region" description="Helical" evidence="1">
    <location>
        <begin position="175"/>
        <end position="197"/>
    </location>
</feature>
<comment type="caution">
    <text evidence="2">The sequence shown here is derived from an EMBL/GenBank/DDBJ whole genome shotgun (WGS) entry which is preliminary data.</text>
</comment>
<evidence type="ECO:0000313" key="2">
    <source>
        <dbReference type="EMBL" id="GFP78251.1"/>
    </source>
</evidence>
<sequence length="331" mass="36789">MKENKYTARSTVEAGLMSVIVFIILMITTYVPLIGMAGFFVLPVPITLLYLRHNKVVAILSVIVSTILISMFYNPLLAIASAILYGVSGLSLGFCISRGFKSTLTLVITSIANFIGIIINVYLTVFLVTNISLVQMIQQMIDQMKMASDIYKNAGIDMSTNPAYQQIQQLNVNTVLFMIPAVLITCTVIISLLNYIIAKKMLKRFGHKFDPIRNFMNWYLDNRVGALMISIVCLGIILKSRGFMIGDYILTSSMTILQFTLIIIGTSIVYYYLKTKLNVKNGIAIAICIFIAFSGVSSVAFYIGLVDLVFDIRGLDPNSLGNALRKKFIKK</sequence>
<evidence type="ECO:0000313" key="3">
    <source>
        <dbReference type="Proteomes" id="UP000580568"/>
    </source>
</evidence>
<gene>
    <name evidence="2" type="ORF">bsdtw1_04458</name>
</gene>
<dbReference type="AlphaFoldDB" id="A0A6V8SN87"/>
<evidence type="ECO:0008006" key="4">
    <source>
        <dbReference type="Google" id="ProtNLM"/>
    </source>
</evidence>
<keyword evidence="1" id="KW-0472">Membrane</keyword>
<feature type="transmembrane region" description="Helical" evidence="1">
    <location>
        <begin position="250"/>
        <end position="273"/>
    </location>
</feature>
<reference evidence="2 3" key="1">
    <citation type="submission" date="2020-07" db="EMBL/GenBank/DDBJ databases">
        <title>A new beta-1,3-glucan-decomposing anaerobic bacterium isolated from anoxic soil subjected to biological soil disinfestation.</title>
        <authorList>
            <person name="Ueki A."/>
            <person name="Tonouchi A."/>
        </authorList>
    </citation>
    <scope>NUCLEOTIDE SEQUENCE [LARGE SCALE GENOMIC DNA]</scope>
    <source>
        <strain evidence="2 3">TW1</strain>
    </source>
</reference>
<evidence type="ECO:0000256" key="1">
    <source>
        <dbReference type="SAM" id="Phobius"/>
    </source>
</evidence>
<keyword evidence="1" id="KW-0812">Transmembrane</keyword>
<feature type="transmembrane region" description="Helical" evidence="1">
    <location>
        <begin position="20"/>
        <end position="44"/>
    </location>
</feature>
<dbReference type="RefSeq" id="WP_183279558.1">
    <property type="nucleotide sequence ID" value="NZ_BLZR01000001.1"/>
</dbReference>
<protein>
    <recommendedName>
        <fullName evidence="4">DUF2232 domain-containing protein</fullName>
    </recommendedName>
</protein>
<dbReference type="PANTHER" id="PTHR41324:SF1">
    <property type="entry name" value="DUF2232 DOMAIN-CONTAINING PROTEIN"/>
    <property type="match status" value="1"/>
</dbReference>
<dbReference type="Proteomes" id="UP000580568">
    <property type="component" value="Unassembled WGS sequence"/>
</dbReference>
<feature type="transmembrane region" description="Helical" evidence="1">
    <location>
        <begin position="79"/>
        <end position="97"/>
    </location>
</feature>
<dbReference type="PANTHER" id="PTHR41324">
    <property type="entry name" value="MEMBRANE PROTEIN-RELATED"/>
    <property type="match status" value="1"/>
</dbReference>
<proteinExistence type="predicted"/>
<feature type="transmembrane region" description="Helical" evidence="1">
    <location>
        <begin position="104"/>
        <end position="128"/>
    </location>
</feature>
<dbReference type="Pfam" id="PF09991">
    <property type="entry name" value="DUF2232"/>
    <property type="match status" value="1"/>
</dbReference>
<name>A0A6V8SN87_9CLOT</name>
<accession>A0A6V8SN87</accession>
<keyword evidence="3" id="KW-1185">Reference proteome</keyword>
<dbReference type="InterPro" id="IPR018710">
    <property type="entry name" value="DUF2232"/>
</dbReference>
<keyword evidence="1" id="KW-1133">Transmembrane helix</keyword>
<feature type="transmembrane region" description="Helical" evidence="1">
    <location>
        <begin position="56"/>
        <end position="73"/>
    </location>
</feature>
<feature type="transmembrane region" description="Helical" evidence="1">
    <location>
        <begin position="285"/>
        <end position="305"/>
    </location>
</feature>
<organism evidence="2 3">
    <name type="scientific">Clostridium fungisolvens</name>
    <dbReference type="NCBI Taxonomy" id="1604897"/>
    <lineage>
        <taxon>Bacteria</taxon>
        <taxon>Bacillati</taxon>
        <taxon>Bacillota</taxon>
        <taxon>Clostridia</taxon>
        <taxon>Eubacteriales</taxon>
        <taxon>Clostridiaceae</taxon>
        <taxon>Clostridium</taxon>
    </lineage>
</organism>
<dbReference type="EMBL" id="BLZR01000001">
    <property type="protein sequence ID" value="GFP78251.1"/>
    <property type="molecule type" value="Genomic_DNA"/>
</dbReference>
<feature type="transmembrane region" description="Helical" evidence="1">
    <location>
        <begin position="218"/>
        <end position="238"/>
    </location>
</feature>